<dbReference type="STRING" id="504474.cu0368"/>
<dbReference type="GO" id="GO:0005524">
    <property type="term" value="F:ATP binding"/>
    <property type="evidence" value="ECO:0007669"/>
    <property type="project" value="UniProtKB-UniRule"/>
</dbReference>
<dbReference type="AlphaFoldDB" id="B1VEY9"/>
<proteinExistence type="predicted"/>
<keyword evidence="2 3" id="KW-0067">ATP-binding</keyword>
<dbReference type="RefSeq" id="WP_012359621.1">
    <property type="nucleotide sequence ID" value="NC_010545.1"/>
</dbReference>
<evidence type="ECO:0000259" key="6">
    <source>
        <dbReference type="PROSITE" id="PS50901"/>
    </source>
</evidence>
<feature type="region of interest" description="Disordered" evidence="4">
    <location>
        <begin position="1137"/>
        <end position="1161"/>
    </location>
</feature>
<feature type="transmembrane region" description="Helical" evidence="5">
    <location>
        <begin position="45"/>
        <end position="62"/>
    </location>
</feature>
<keyword evidence="5" id="KW-1133">Transmembrane helix</keyword>
<dbReference type="KEGG" id="cur:cu0368"/>
<organism evidence="7 8">
    <name type="scientific">Corynebacterium urealyticum (strain ATCC 43042 / DSM 7109)</name>
    <dbReference type="NCBI Taxonomy" id="504474"/>
    <lineage>
        <taxon>Bacteria</taxon>
        <taxon>Bacillati</taxon>
        <taxon>Actinomycetota</taxon>
        <taxon>Actinomycetes</taxon>
        <taxon>Mycobacteriales</taxon>
        <taxon>Corynebacteriaceae</taxon>
        <taxon>Corynebacterium</taxon>
    </lineage>
</organism>
<feature type="binding site" evidence="3">
    <location>
        <begin position="345"/>
        <end position="352"/>
    </location>
    <ligand>
        <name>ATP</name>
        <dbReference type="ChEBI" id="CHEBI:30616"/>
    </ligand>
</feature>
<dbReference type="SMART" id="SM00382">
    <property type="entry name" value="AAA"/>
    <property type="match status" value="2"/>
</dbReference>
<dbReference type="InterPro" id="IPR027417">
    <property type="entry name" value="P-loop_NTPase"/>
</dbReference>
<evidence type="ECO:0000256" key="3">
    <source>
        <dbReference type="PROSITE-ProRule" id="PRU00289"/>
    </source>
</evidence>
<accession>B1VEY9</accession>
<keyword evidence="1 3" id="KW-0547">Nucleotide-binding</keyword>
<keyword evidence="5" id="KW-0812">Transmembrane</keyword>
<keyword evidence="5" id="KW-0472">Membrane</keyword>
<dbReference type="HOGENOM" id="CLU_003134_1_0_11"/>
<dbReference type="PANTHER" id="PTHR22683:SF1">
    <property type="entry name" value="TYPE VII SECRETION SYSTEM PROTEIN ESSC"/>
    <property type="match status" value="1"/>
</dbReference>
<evidence type="ECO:0000256" key="5">
    <source>
        <dbReference type="SAM" id="Phobius"/>
    </source>
</evidence>
<dbReference type="PANTHER" id="PTHR22683">
    <property type="entry name" value="SPORULATION PROTEIN RELATED"/>
    <property type="match status" value="1"/>
</dbReference>
<dbReference type="Pfam" id="PF01580">
    <property type="entry name" value="FtsK_SpoIIIE"/>
    <property type="match status" value="2"/>
</dbReference>
<dbReference type="InterPro" id="IPR002543">
    <property type="entry name" value="FtsK_dom"/>
</dbReference>
<dbReference type="eggNOG" id="COG1674">
    <property type="taxonomic scope" value="Bacteria"/>
</dbReference>
<dbReference type="Proteomes" id="UP000001727">
    <property type="component" value="Chromosome"/>
</dbReference>
<feature type="domain" description="FtsK" evidence="6">
    <location>
        <begin position="322"/>
        <end position="516"/>
    </location>
</feature>
<keyword evidence="8" id="KW-1185">Reference proteome</keyword>
<dbReference type="GO" id="GO:0003677">
    <property type="term" value="F:DNA binding"/>
    <property type="evidence" value="ECO:0007669"/>
    <property type="project" value="InterPro"/>
</dbReference>
<dbReference type="InterPro" id="IPR050206">
    <property type="entry name" value="FtsK/SpoIIIE/SftA"/>
</dbReference>
<gene>
    <name evidence="7" type="ordered locus">cu0368</name>
</gene>
<evidence type="ECO:0000313" key="7">
    <source>
        <dbReference type="EMBL" id="CAQ04328.1"/>
    </source>
</evidence>
<evidence type="ECO:0000256" key="2">
    <source>
        <dbReference type="ARBA" id="ARBA00022840"/>
    </source>
</evidence>
<dbReference type="InterPro" id="IPR003593">
    <property type="entry name" value="AAA+_ATPase"/>
</dbReference>
<dbReference type="GeneID" id="60605170"/>
<feature type="transmembrane region" description="Helical" evidence="5">
    <location>
        <begin position="16"/>
        <end position="38"/>
    </location>
</feature>
<dbReference type="EMBL" id="AM942444">
    <property type="protein sequence ID" value="CAQ04328.1"/>
    <property type="molecule type" value="Genomic_DNA"/>
</dbReference>
<evidence type="ECO:0000256" key="4">
    <source>
        <dbReference type="SAM" id="MobiDB-lite"/>
    </source>
</evidence>
<reference evidence="7 8" key="1">
    <citation type="journal article" date="2008" name="J. Biotechnol.">
        <title>The lifestyle of Corynebacterium urealyticum derived from its complete genome sequence established by pyrosequencing.</title>
        <authorList>
            <person name="Tauch A."/>
            <person name="Trost E."/>
            <person name="Tilker A."/>
            <person name="Ludewig U."/>
            <person name="Schneiker S."/>
            <person name="Goesmann A."/>
            <person name="Arnold W."/>
            <person name="Bekel T."/>
            <person name="Brinkrolf K."/>
            <person name="Brune I."/>
            <person name="Goetker S."/>
            <person name="Kalinowski J."/>
            <person name="Kamp P.-B."/>
            <person name="Lobo F.P."/>
            <person name="Viehoever P."/>
            <person name="Weisshaar B."/>
            <person name="Soriano F."/>
            <person name="Droege M."/>
            <person name="Puehler A."/>
        </authorList>
    </citation>
    <scope>NUCLEOTIDE SEQUENCE [LARGE SCALE GENOMIC DNA]</scope>
    <source>
        <strain evidence="8">ATCC 43042 / DSM 7109</strain>
    </source>
</reference>
<dbReference type="SUPFAM" id="SSF52540">
    <property type="entry name" value="P-loop containing nucleoside triphosphate hydrolases"/>
    <property type="match status" value="2"/>
</dbReference>
<evidence type="ECO:0000313" key="8">
    <source>
        <dbReference type="Proteomes" id="UP000001727"/>
    </source>
</evidence>
<name>B1VEY9_CORU7</name>
<evidence type="ECO:0000256" key="1">
    <source>
        <dbReference type="ARBA" id="ARBA00022741"/>
    </source>
</evidence>
<dbReference type="Gene3D" id="3.40.50.300">
    <property type="entry name" value="P-loop containing nucleotide triphosphate hydrolases"/>
    <property type="match status" value="3"/>
</dbReference>
<protein>
    <submittedName>
        <fullName evidence="7">Putative FtsK/SpoIIIE family protein</fullName>
    </submittedName>
</protein>
<sequence>MKAQSPPTLPKEKQPFVRILMPAIMLVAVLGMVAAMVMSGAGRSPMTFIFPLMMLGSMAMMFQSGTDVNEVRRGFHRHLDALSDSVKKARREQLVRMNREHPHPGTLWNHIHAGELPSAAPGVVRIGVAMQAPDDPLEIPVNAPPEDLEPVSAMSLRDLALRTATIEAPVAVDVRAFPYIAIVGDGAAGLARAMQAQLVAQPPEDVGVRGPHDQWLPHDGSVRVNFCTGADPVTLNSVVVEPSSEWVDAAQSQGLYLHVAGAEEGFAMSAWTVDGWAPFGLADQLSDVELAMVCRARSQVTSGTSLLELPGGDLRAPIGFSGAPVYLDIKESALGGIGPHGLCIGATGSGKSELLKSVVVSFAHNHSPEELNFILVDFKGGAAFLGLDKLPHTSAVITNLVDEAGLVDRMQDSLLGEMHRRQERLRAAGMSTALEFNEAFPGQMPALFIVVDEFSELLQNRPEFAEVFAAIGRLGRSLRMHLLLASQRFEEGRLRGLESHLSYRIALRTFSAAESRALIGSTAAFELPANPGAAILSAHDTVRFHSAYVSGPELPRDQRLIQELGSEVESTTTTLQLVVDRLQGPNKNPIWLPPLPTMLPAHEVLADAGAGTPEGSAGNSGTAAAAGTAAASSVKMEPLTAAIGLEDLPFEGVQRTYRMDLNRRHWAIVGQPRTGKTMAVRALVLALGLSSPGVPIYIFDPGGSLRDLARLPQVAAVVGPEHAGRLLDEVDLVEGPRVLIVDGLDQLTAIGEEEQRLIQLATSGLERGLHVVVTALRWNFRPSLRDVLTGHVEMKMTALDAEFREAQKSLPDVPGRGVSHNGKHIQVAFCAAQDVEHVRKVSVARGEKDVAMRVLPDRIGLAELLDGVPGCGSAPGADAGASGFGAGTAPAGRHAAVDSTGVDSAGVDSAGEAAAGTAEIGTQAPVVPFALGGPRLDAVAWDSGEFPHLVVIGQAGAGATSALRTVAASINQLPEGRAEVLATDTRRGLLGSPGYLGAEQFRQRLAEWVEVLQSRVPKDVSVEQLRDRSWWSGPELFLIVDDSDNDPGLDALVPLLPYAADIGLHLVLARRSGQFARSAFQPLMQAMRDHSAWLLLSAPREDGPIAGQKLCRRQPGRGVYVHAESWLVQVAEAEVGASSKPVEACEQTGTGATGASGKEEE</sequence>
<dbReference type="PROSITE" id="PS50901">
    <property type="entry name" value="FTSK"/>
    <property type="match status" value="1"/>
</dbReference>